<comment type="caution">
    <text evidence="1">The sequence shown here is derived from an EMBL/GenBank/DDBJ whole genome shotgun (WGS) entry which is preliminary data.</text>
</comment>
<dbReference type="Proteomes" id="UP000299102">
    <property type="component" value="Unassembled WGS sequence"/>
</dbReference>
<reference evidence="1 2" key="1">
    <citation type="journal article" date="2019" name="Commun. Biol.">
        <title>The bagworm genome reveals a unique fibroin gene that provides high tensile strength.</title>
        <authorList>
            <person name="Kono N."/>
            <person name="Nakamura H."/>
            <person name="Ohtoshi R."/>
            <person name="Tomita M."/>
            <person name="Numata K."/>
            <person name="Arakawa K."/>
        </authorList>
    </citation>
    <scope>NUCLEOTIDE SEQUENCE [LARGE SCALE GENOMIC DNA]</scope>
</reference>
<evidence type="ECO:0000313" key="2">
    <source>
        <dbReference type="Proteomes" id="UP000299102"/>
    </source>
</evidence>
<organism evidence="1 2">
    <name type="scientific">Eumeta variegata</name>
    <name type="common">Bagworm moth</name>
    <name type="synonym">Eumeta japonica</name>
    <dbReference type="NCBI Taxonomy" id="151549"/>
    <lineage>
        <taxon>Eukaryota</taxon>
        <taxon>Metazoa</taxon>
        <taxon>Ecdysozoa</taxon>
        <taxon>Arthropoda</taxon>
        <taxon>Hexapoda</taxon>
        <taxon>Insecta</taxon>
        <taxon>Pterygota</taxon>
        <taxon>Neoptera</taxon>
        <taxon>Endopterygota</taxon>
        <taxon>Lepidoptera</taxon>
        <taxon>Glossata</taxon>
        <taxon>Ditrysia</taxon>
        <taxon>Tineoidea</taxon>
        <taxon>Psychidae</taxon>
        <taxon>Oiketicinae</taxon>
        <taxon>Eumeta</taxon>
    </lineage>
</organism>
<gene>
    <name evidence="1" type="ORF">EVAR_25879_1</name>
</gene>
<keyword evidence="2" id="KW-1185">Reference proteome</keyword>
<protein>
    <submittedName>
        <fullName evidence="1">Uncharacterized protein</fullName>
    </submittedName>
</protein>
<evidence type="ECO:0000313" key="1">
    <source>
        <dbReference type="EMBL" id="GBP45174.1"/>
    </source>
</evidence>
<name>A0A4C1W4S7_EUMVA</name>
<sequence length="84" mass="9450">MAKTGTRRRKGRGALNPRIASFQAIQIQSGRGMHRCVPNRLHINMRICCYSEQKLNGIGARIPMGSNGMLRPHTQYALRVECVD</sequence>
<dbReference type="AlphaFoldDB" id="A0A4C1W4S7"/>
<accession>A0A4C1W4S7</accession>
<dbReference type="EMBL" id="BGZK01000466">
    <property type="protein sequence ID" value="GBP45174.1"/>
    <property type="molecule type" value="Genomic_DNA"/>
</dbReference>
<proteinExistence type="predicted"/>